<dbReference type="AlphaFoldDB" id="A0A8H6MX58"/>
<feature type="compositionally biased region" description="Polar residues" evidence="2">
    <location>
        <begin position="63"/>
        <end position="73"/>
    </location>
</feature>
<keyword evidence="1" id="KW-0175">Coiled coil</keyword>
<comment type="caution">
    <text evidence="3">The sequence shown here is derived from an EMBL/GenBank/DDBJ whole genome shotgun (WGS) entry which is preliminary data.</text>
</comment>
<organism evidence="3 4">
    <name type="scientific">Colletotrichum sojae</name>
    <dbReference type="NCBI Taxonomy" id="2175907"/>
    <lineage>
        <taxon>Eukaryota</taxon>
        <taxon>Fungi</taxon>
        <taxon>Dikarya</taxon>
        <taxon>Ascomycota</taxon>
        <taxon>Pezizomycotina</taxon>
        <taxon>Sordariomycetes</taxon>
        <taxon>Hypocreomycetidae</taxon>
        <taxon>Glomerellales</taxon>
        <taxon>Glomerellaceae</taxon>
        <taxon>Colletotrichum</taxon>
        <taxon>Colletotrichum orchidearum species complex</taxon>
    </lineage>
</organism>
<keyword evidence="4" id="KW-1185">Reference proteome</keyword>
<gene>
    <name evidence="3" type="ORF">CSOJ01_05653</name>
</gene>
<feature type="compositionally biased region" description="Polar residues" evidence="2">
    <location>
        <begin position="87"/>
        <end position="100"/>
    </location>
</feature>
<sequence length="401" mass="43887">MAMGIQQQQQHQQQGEPPLFPGDFVDYVAQYETSDRQPRDASGGRNGRYRRPRSPSLDDDSRFTTTVASTEPSEVTGLHDAVLAQAPHQQQRVVPTNQRTQARAAGPRSGPPSAANAANAAQNRRSYPQPPHVQSQGLPPYATGPDEWSPASRGEPVSAGAAAPNGGYSRRRTERQSRRQSSTSGGPAPGSSDPQMSGANSPRTAAEAQTSPRVPSQTHQAAAALRAPSPPPTNAAAPPNGVSHLGLGDSAADISRLNSPSISKSVLEPLQRKMYEYHTLMEEAQGQMARLDDELRQLQERRHQAEQRFVDAKTKHDEYERQHLDVERALRGDYGPPMQHQQMQQQQQPMPRASQQQMYNNSPPAPARPASSLMSYDERPMSGRSSFQGKKGKFRISLFGR</sequence>
<feature type="compositionally biased region" description="Low complexity" evidence="2">
    <location>
        <begin position="179"/>
        <end position="194"/>
    </location>
</feature>
<feature type="region of interest" description="Disordered" evidence="2">
    <location>
        <begin position="331"/>
        <end position="401"/>
    </location>
</feature>
<proteinExistence type="predicted"/>
<feature type="compositionally biased region" description="Low complexity" evidence="2">
    <location>
        <begin position="1"/>
        <end position="14"/>
    </location>
</feature>
<feature type="region of interest" description="Disordered" evidence="2">
    <location>
        <begin position="1"/>
        <end position="248"/>
    </location>
</feature>
<dbReference type="Proteomes" id="UP000652219">
    <property type="component" value="Unassembled WGS sequence"/>
</dbReference>
<feature type="compositionally biased region" description="Polar residues" evidence="2">
    <location>
        <begin position="195"/>
        <end position="220"/>
    </location>
</feature>
<evidence type="ECO:0000256" key="2">
    <source>
        <dbReference type="SAM" id="MobiDB-lite"/>
    </source>
</evidence>
<feature type="coiled-coil region" evidence="1">
    <location>
        <begin position="281"/>
        <end position="322"/>
    </location>
</feature>
<feature type="compositionally biased region" description="Low complexity" evidence="2">
    <location>
        <begin position="101"/>
        <end position="126"/>
    </location>
</feature>
<feature type="compositionally biased region" description="Low complexity" evidence="2">
    <location>
        <begin position="336"/>
        <end position="358"/>
    </location>
</feature>
<dbReference type="EMBL" id="WIGN01000073">
    <property type="protein sequence ID" value="KAF6811520.1"/>
    <property type="molecule type" value="Genomic_DNA"/>
</dbReference>
<reference evidence="3 4" key="1">
    <citation type="journal article" date="2020" name="Phytopathology">
        <title>Genome Sequence Resources of Colletotrichum truncatum, C. plurivorum, C. musicola, and C. sojae: Four Species Pathogenic to Soybean (Glycine max).</title>
        <authorList>
            <person name="Rogerio F."/>
            <person name="Boufleur T.R."/>
            <person name="Ciampi-Guillardi M."/>
            <person name="Sukno S.A."/>
            <person name="Thon M.R."/>
            <person name="Massola Junior N.S."/>
            <person name="Baroncelli R."/>
        </authorList>
    </citation>
    <scope>NUCLEOTIDE SEQUENCE [LARGE SCALE GENOMIC DNA]</scope>
    <source>
        <strain evidence="3 4">LFN0009</strain>
    </source>
</reference>
<name>A0A8H6MX58_9PEZI</name>
<evidence type="ECO:0000256" key="1">
    <source>
        <dbReference type="SAM" id="Coils"/>
    </source>
</evidence>
<evidence type="ECO:0000313" key="4">
    <source>
        <dbReference type="Proteomes" id="UP000652219"/>
    </source>
</evidence>
<evidence type="ECO:0000313" key="3">
    <source>
        <dbReference type="EMBL" id="KAF6811520.1"/>
    </source>
</evidence>
<protein>
    <submittedName>
        <fullName evidence="3">Uncharacterized protein</fullName>
    </submittedName>
</protein>
<accession>A0A8H6MX58</accession>